<reference evidence="2" key="1">
    <citation type="submission" date="2022-10" db="EMBL/GenBank/DDBJ databases">
        <authorList>
            <person name="Koch H."/>
        </authorList>
    </citation>
    <scope>NUCLEOTIDE SEQUENCE</scope>
    <source>
        <strain evidence="2">DNF</strain>
    </source>
</reference>
<organism evidence="2 3">
    <name type="scientific">Nitrospira tepida</name>
    <dbReference type="NCBI Taxonomy" id="2973512"/>
    <lineage>
        <taxon>Bacteria</taxon>
        <taxon>Pseudomonadati</taxon>
        <taxon>Nitrospirota</taxon>
        <taxon>Nitrospiria</taxon>
        <taxon>Nitrospirales</taxon>
        <taxon>Nitrospiraceae</taxon>
        <taxon>Nitrospira</taxon>
    </lineage>
</organism>
<name>A0AA86MYW1_9BACT</name>
<sequence length="288" mass="31025">MDSFLPDHVHLRIHAYAWLCSLLFHLAVLSASAEFIRRITLIPVADPFHWEVALVSLSARATDSIPVDSPSAAESQPDLLSASNSLSHTPTDQGMPDVTVSEVTKSAQSQLTATSERIQPILVQEQLAGPSPSITQESKPIPVTAEKALPLQRREQLMEWEENAYSLPEQPALPASQANEERPKAVEQATLVSASSSPPIVSATPSPVREEMTEQAPRESSTSAEPIQHYGHQPQEPAGAEIASGRAITNQPTGLFACSGPGSIFGNAHRSTGRTRLWVVAEHSVQET</sequence>
<evidence type="ECO:0000313" key="2">
    <source>
        <dbReference type="EMBL" id="CAI4031597.1"/>
    </source>
</evidence>
<dbReference type="Proteomes" id="UP001179121">
    <property type="component" value="Chromosome"/>
</dbReference>
<dbReference type="KEGG" id="nti:DNFV4_02016"/>
<dbReference type="RefSeq" id="WP_213043627.1">
    <property type="nucleotide sequence ID" value="NZ_OX365700.1"/>
</dbReference>
<gene>
    <name evidence="2" type="ORF">DNFV4_02016</name>
</gene>
<keyword evidence="3" id="KW-1185">Reference proteome</keyword>
<feature type="region of interest" description="Disordered" evidence="1">
    <location>
        <begin position="65"/>
        <end position="96"/>
    </location>
</feature>
<evidence type="ECO:0000313" key="3">
    <source>
        <dbReference type="Proteomes" id="UP001179121"/>
    </source>
</evidence>
<dbReference type="AlphaFoldDB" id="A0AA86MYW1"/>
<dbReference type="EMBL" id="OX365700">
    <property type="protein sequence ID" value="CAI4031597.1"/>
    <property type="molecule type" value="Genomic_DNA"/>
</dbReference>
<proteinExistence type="predicted"/>
<feature type="compositionally biased region" description="Low complexity" evidence="1">
    <location>
        <begin position="192"/>
        <end position="207"/>
    </location>
</feature>
<feature type="region of interest" description="Disordered" evidence="1">
    <location>
        <begin position="174"/>
        <end position="238"/>
    </location>
</feature>
<evidence type="ECO:0000256" key="1">
    <source>
        <dbReference type="SAM" id="MobiDB-lite"/>
    </source>
</evidence>
<accession>A0AA86MYW1</accession>
<protein>
    <submittedName>
        <fullName evidence="2">Uncharacterized protein</fullName>
    </submittedName>
</protein>
<feature type="compositionally biased region" description="Polar residues" evidence="1">
    <location>
        <begin position="81"/>
        <end position="92"/>
    </location>
</feature>